<feature type="transmembrane region" description="Helical" evidence="5">
    <location>
        <begin position="62"/>
        <end position="80"/>
    </location>
</feature>
<keyword evidence="2 5" id="KW-0812">Transmembrane</keyword>
<keyword evidence="3 5" id="KW-1133">Transmembrane helix</keyword>
<dbReference type="Pfam" id="PF00083">
    <property type="entry name" value="Sugar_tr"/>
    <property type="match status" value="3"/>
</dbReference>
<organism evidence="6 7">
    <name type="scientific">Aspergillus pseudocaelatus</name>
    <dbReference type="NCBI Taxonomy" id="1825620"/>
    <lineage>
        <taxon>Eukaryota</taxon>
        <taxon>Fungi</taxon>
        <taxon>Dikarya</taxon>
        <taxon>Ascomycota</taxon>
        <taxon>Pezizomycotina</taxon>
        <taxon>Eurotiomycetes</taxon>
        <taxon>Eurotiomycetidae</taxon>
        <taxon>Eurotiales</taxon>
        <taxon>Aspergillaceae</taxon>
        <taxon>Aspergillus</taxon>
        <taxon>Aspergillus subgen. Circumdati</taxon>
    </lineage>
</organism>
<dbReference type="PANTHER" id="PTHR48022">
    <property type="entry name" value="PLASTIDIC GLUCOSE TRANSPORTER 4"/>
    <property type="match status" value="1"/>
</dbReference>
<feature type="transmembrane region" description="Helical" evidence="5">
    <location>
        <begin position="291"/>
        <end position="310"/>
    </location>
</feature>
<evidence type="ECO:0000256" key="4">
    <source>
        <dbReference type="ARBA" id="ARBA00023136"/>
    </source>
</evidence>
<feature type="transmembrane region" description="Helical" evidence="5">
    <location>
        <begin position="225"/>
        <end position="248"/>
    </location>
</feature>
<evidence type="ECO:0000313" key="6">
    <source>
        <dbReference type="EMBL" id="KAE8418026.1"/>
    </source>
</evidence>
<dbReference type="InterPro" id="IPR005828">
    <property type="entry name" value="MFS_sugar_transport-like"/>
</dbReference>
<gene>
    <name evidence="6" type="ORF">BDV36DRAFT_283320</name>
</gene>
<accession>A0ABQ6WP96</accession>
<protein>
    <submittedName>
        <fullName evidence="6">Major facilitator superfamily domain-containing protein</fullName>
    </submittedName>
</protein>
<keyword evidence="7" id="KW-1185">Reference proteome</keyword>
<feature type="transmembrane region" description="Helical" evidence="5">
    <location>
        <begin position="37"/>
        <end position="55"/>
    </location>
</feature>
<dbReference type="SUPFAM" id="SSF103473">
    <property type="entry name" value="MFS general substrate transporter"/>
    <property type="match status" value="1"/>
</dbReference>
<dbReference type="EMBL" id="ML735731">
    <property type="protein sequence ID" value="KAE8418026.1"/>
    <property type="molecule type" value="Genomic_DNA"/>
</dbReference>
<feature type="transmembrane region" description="Helical" evidence="5">
    <location>
        <begin position="322"/>
        <end position="341"/>
    </location>
</feature>
<dbReference type="Proteomes" id="UP000325395">
    <property type="component" value="Unassembled WGS sequence"/>
</dbReference>
<feature type="transmembrane region" description="Helical" evidence="5">
    <location>
        <begin position="115"/>
        <end position="132"/>
    </location>
</feature>
<comment type="subcellular location">
    <subcellularLocation>
        <location evidence="1">Membrane</location>
        <topology evidence="1">Multi-pass membrane protein</topology>
    </subcellularLocation>
</comment>
<evidence type="ECO:0000256" key="3">
    <source>
        <dbReference type="ARBA" id="ARBA00022989"/>
    </source>
</evidence>
<evidence type="ECO:0000313" key="7">
    <source>
        <dbReference type="Proteomes" id="UP000325395"/>
    </source>
</evidence>
<evidence type="ECO:0000256" key="5">
    <source>
        <dbReference type="SAM" id="Phobius"/>
    </source>
</evidence>
<keyword evidence="4 5" id="KW-0472">Membrane</keyword>
<feature type="transmembrane region" description="Helical" evidence="5">
    <location>
        <begin position="86"/>
        <end position="103"/>
    </location>
</feature>
<reference evidence="6 7" key="1">
    <citation type="submission" date="2019-04" db="EMBL/GenBank/DDBJ databases">
        <authorList>
            <consortium name="DOE Joint Genome Institute"/>
            <person name="Mondo S."/>
            <person name="Kjaerbolling I."/>
            <person name="Vesth T."/>
            <person name="Frisvad J.C."/>
            <person name="Nybo J.L."/>
            <person name="Theobald S."/>
            <person name="Kildgaard S."/>
            <person name="Isbrandt T."/>
            <person name="Kuo A."/>
            <person name="Sato A."/>
            <person name="Lyhne E.K."/>
            <person name="Kogle M.E."/>
            <person name="Wiebenga A."/>
            <person name="Kun R.S."/>
            <person name="Lubbers R.J."/>
            <person name="Makela M.R."/>
            <person name="Barry K."/>
            <person name="Chovatia M."/>
            <person name="Clum A."/>
            <person name="Daum C."/>
            <person name="Haridas S."/>
            <person name="He G."/>
            <person name="LaButti K."/>
            <person name="Lipzen A."/>
            <person name="Riley R."/>
            <person name="Salamov A."/>
            <person name="Simmons B.A."/>
            <person name="Magnuson J.K."/>
            <person name="Henrissat B."/>
            <person name="Mortensen U.H."/>
            <person name="Larsen T.O."/>
            <person name="Devries R.P."/>
            <person name="Grigoriev I.V."/>
            <person name="Machida M."/>
            <person name="Baker S.E."/>
            <person name="Andersen M.R."/>
            <person name="Cantor M.N."/>
            <person name="Hua S.X."/>
        </authorList>
    </citation>
    <scope>NUCLEOTIDE SEQUENCE [LARGE SCALE GENOMIC DNA]</scope>
    <source>
        <strain evidence="6 7">CBS 117616</strain>
    </source>
</reference>
<proteinExistence type="predicted"/>
<dbReference type="InterPro" id="IPR036259">
    <property type="entry name" value="MFS_trans_sf"/>
</dbReference>
<evidence type="ECO:0000256" key="2">
    <source>
        <dbReference type="ARBA" id="ARBA00022692"/>
    </source>
</evidence>
<dbReference type="PANTHER" id="PTHR48022:SF45">
    <property type="entry name" value="MAJOR FACILITATOR SUPERFAMILY (MFS) PROFILE DOMAIN-CONTAINING PROTEIN-RELATED"/>
    <property type="match status" value="1"/>
</dbReference>
<dbReference type="PROSITE" id="PS00216">
    <property type="entry name" value="SUGAR_TRANSPORT_1"/>
    <property type="match status" value="1"/>
</dbReference>
<dbReference type="Gene3D" id="1.20.1250.20">
    <property type="entry name" value="MFS general substrate transporter like domains"/>
    <property type="match status" value="3"/>
</dbReference>
<sequence>MKPALGLRGIKLNIEHICTVISWPEAENSRVEGTVTAIFNLGCLFSALSCIYVGDILGRKRTFILGLIITIIGSLLQVSAFSLPQLTIGGFVAGFGFGGVTATGPNCSVTWRLPLAFPCFLCLISLCWAPVWPDSPRWLIKKGRIGEAREILAMLRDEPSDSPSLMGQQICGASAITFYRSTIFKNYLGMSGNLALLMSAVLFTWKMIIAPVGALTIDKAGRRKLLLLAFAGMGICMAVMAGCISQSYNKAAVDTAVEFIFLYVFFYVTGCIGLTYLYCSEIAPLAVRTQITGMSTASSWTFNFLLVEVTPSGFSSLGWKYFIIYAAINLVLLVPMVYFLFPETESLHLEVIDNIFLDSKHVFQPVSAAKSLRKHARRQGAHGELQVYEKATEEHKEVV</sequence>
<evidence type="ECO:0000256" key="1">
    <source>
        <dbReference type="ARBA" id="ARBA00004141"/>
    </source>
</evidence>
<feature type="transmembrane region" description="Helical" evidence="5">
    <location>
        <begin position="260"/>
        <end position="279"/>
    </location>
</feature>
<dbReference type="InterPro" id="IPR005829">
    <property type="entry name" value="Sugar_transporter_CS"/>
</dbReference>
<name>A0ABQ6WP96_9EURO</name>
<feature type="transmembrane region" description="Helical" evidence="5">
    <location>
        <begin position="194"/>
        <end position="213"/>
    </location>
</feature>
<dbReference type="InterPro" id="IPR050360">
    <property type="entry name" value="MFS_Sugar_Transporters"/>
</dbReference>